<feature type="domain" description="Methyltransferase FkbM" evidence="1">
    <location>
        <begin position="147"/>
        <end position="284"/>
    </location>
</feature>
<evidence type="ECO:0000259" key="1">
    <source>
        <dbReference type="Pfam" id="PF05050"/>
    </source>
</evidence>
<reference evidence="2 3" key="1">
    <citation type="submission" date="2024-09" db="EMBL/GenBank/DDBJ databases">
        <authorList>
            <person name="Sun Q."/>
            <person name="Mori K."/>
        </authorList>
    </citation>
    <scope>NUCLEOTIDE SEQUENCE [LARGE SCALE GENOMIC DNA]</scope>
    <source>
        <strain evidence="2 3">CCM 7792</strain>
    </source>
</reference>
<evidence type="ECO:0000313" key="3">
    <source>
        <dbReference type="Proteomes" id="UP001589773"/>
    </source>
</evidence>
<dbReference type="PANTHER" id="PTHR34203:SF15">
    <property type="entry name" value="SLL1173 PROTEIN"/>
    <property type="match status" value="1"/>
</dbReference>
<accession>A0ABV6FGP3</accession>
<proteinExistence type="predicted"/>
<dbReference type="GO" id="GO:0008168">
    <property type="term" value="F:methyltransferase activity"/>
    <property type="evidence" value="ECO:0007669"/>
    <property type="project" value="UniProtKB-KW"/>
</dbReference>
<organism evidence="2 3">
    <name type="scientific">Massilia consociata</name>
    <dbReference type="NCBI Taxonomy" id="760117"/>
    <lineage>
        <taxon>Bacteria</taxon>
        <taxon>Pseudomonadati</taxon>
        <taxon>Pseudomonadota</taxon>
        <taxon>Betaproteobacteria</taxon>
        <taxon>Burkholderiales</taxon>
        <taxon>Oxalobacteraceae</taxon>
        <taxon>Telluria group</taxon>
        <taxon>Massilia</taxon>
    </lineage>
</organism>
<dbReference type="InterPro" id="IPR006342">
    <property type="entry name" value="FkbM_mtfrase"/>
</dbReference>
<dbReference type="GO" id="GO:0032259">
    <property type="term" value="P:methylation"/>
    <property type="evidence" value="ECO:0007669"/>
    <property type="project" value="UniProtKB-KW"/>
</dbReference>
<name>A0ABV6FGP3_9BURK</name>
<dbReference type="NCBIfam" id="TIGR01444">
    <property type="entry name" value="fkbM_fam"/>
    <property type="match status" value="1"/>
</dbReference>
<gene>
    <name evidence="2" type="ORF">ACFFJK_12445</name>
</gene>
<keyword evidence="2" id="KW-0808">Transferase</keyword>
<evidence type="ECO:0000313" key="2">
    <source>
        <dbReference type="EMBL" id="MFC0252700.1"/>
    </source>
</evidence>
<dbReference type="Proteomes" id="UP001589773">
    <property type="component" value="Unassembled WGS sequence"/>
</dbReference>
<dbReference type="RefSeq" id="WP_379679504.1">
    <property type="nucleotide sequence ID" value="NZ_JBHLWP010000011.1"/>
</dbReference>
<dbReference type="PANTHER" id="PTHR34203">
    <property type="entry name" value="METHYLTRANSFERASE, FKBM FAMILY PROTEIN"/>
    <property type="match status" value="1"/>
</dbReference>
<dbReference type="SUPFAM" id="SSF53335">
    <property type="entry name" value="S-adenosyl-L-methionine-dependent methyltransferases"/>
    <property type="match status" value="1"/>
</dbReference>
<dbReference type="EMBL" id="JBHLWP010000011">
    <property type="protein sequence ID" value="MFC0252700.1"/>
    <property type="molecule type" value="Genomic_DNA"/>
</dbReference>
<dbReference type="Gene3D" id="3.40.50.150">
    <property type="entry name" value="Vaccinia Virus protein VP39"/>
    <property type="match status" value="1"/>
</dbReference>
<keyword evidence="3" id="KW-1185">Reference proteome</keyword>
<dbReference type="InterPro" id="IPR029063">
    <property type="entry name" value="SAM-dependent_MTases_sf"/>
</dbReference>
<sequence length="345" mass="38330">MNLTTRILENLQLPRKRQAGDSALSAPAPQPGQSAPLPFIDQVNLVHTALFGWPCDHLTPLDEYLACENIRQVALKMLDSPRFRWDIREKIGLWPHEKWVMADYRGLQIWVNLFDGFVSFGVLHGNWENAEVDFMLSWLREGDGVIDAGANIGVFTIQAARAVGETGRVYAFEPMRNTYDMLARSVRANGFDGRCVLYNEGLGASEGEGSFHLNAHATNPGSSYISTGEKGERIHIRPLDSVDYERRIRFLKMDVEGFEPHIIRGAARTLAEHAPVILTEFFPRSLREIGGISGPGYVAMLEKLGYAMTVFTTDGTAGEKVTSADAHRFDDIDAPINLVCLPPNA</sequence>
<comment type="caution">
    <text evidence="2">The sequence shown here is derived from an EMBL/GenBank/DDBJ whole genome shotgun (WGS) entry which is preliminary data.</text>
</comment>
<keyword evidence="2" id="KW-0489">Methyltransferase</keyword>
<dbReference type="InterPro" id="IPR052514">
    <property type="entry name" value="SAM-dependent_MTase"/>
</dbReference>
<dbReference type="Pfam" id="PF05050">
    <property type="entry name" value="Methyltransf_21"/>
    <property type="match status" value="1"/>
</dbReference>
<protein>
    <submittedName>
        <fullName evidence="2">FkbM family methyltransferase</fullName>
    </submittedName>
</protein>